<evidence type="ECO:0000256" key="9">
    <source>
        <dbReference type="RuleBase" id="RU004517"/>
    </source>
</evidence>
<dbReference type="eggNOG" id="COG0115">
    <property type="taxonomic scope" value="Bacteria"/>
</dbReference>
<dbReference type="InterPro" id="IPR043132">
    <property type="entry name" value="BCAT-like_C"/>
</dbReference>
<dbReference type="InterPro" id="IPR043131">
    <property type="entry name" value="BCAT-like_N"/>
</dbReference>
<comment type="catalytic activity">
    <reaction evidence="9">
        <text>L-valine + 2-oxoglutarate = 3-methyl-2-oxobutanoate + L-glutamate</text>
        <dbReference type="Rhea" id="RHEA:24813"/>
        <dbReference type="ChEBI" id="CHEBI:11851"/>
        <dbReference type="ChEBI" id="CHEBI:16810"/>
        <dbReference type="ChEBI" id="CHEBI:29985"/>
        <dbReference type="ChEBI" id="CHEBI:57762"/>
        <dbReference type="EC" id="2.6.1.42"/>
    </reaction>
</comment>
<reference evidence="10 11" key="1">
    <citation type="submission" date="2014-05" db="EMBL/GenBank/DDBJ databases">
        <title>De novo Genome Sequence of Spirocheata sp.</title>
        <authorList>
            <person name="Shivani Y."/>
            <person name="Subhash Y."/>
            <person name="Tushar L."/>
            <person name="Sasikala C."/>
            <person name="Ramana C.V."/>
        </authorList>
    </citation>
    <scope>NUCLEOTIDE SEQUENCE [LARGE SCALE GENOMIC DNA]</scope>
    <source>
        <strain evidence="10 11">JC230</strain>
    </source>
</reference>
<dbReference type="PANTHER" id="PTHR42825:SF7">
    <property type="entry name" value="BRANCHED-CHAIN-AMINO-ACID AMINOTRANSFERASE"/>
    <property type="match status" value="1"/>
</dbReference>
<dbReference type="SUPFAM" id="SSF56752">
    <property type="entry name" value="D-aminoacid aminotransferase-like PLP-dependent enzymes"/>
    <property type="match status" value="1"/>
</dbReference>
<dbReference type="GO" id="GO:0052656">
    <property type="term" value="F:L-isoleucine-2-oxoglutarate transaminase activity"/>
    <property type="evidence" value="ECO:0007669"/>
    <property type="project" value="RHEA"/>
</dbReference>
<proteinExistence type="inferred from homology"/>
<dbReference type="Gene3D" id="3.20.10.10">
    <property type="entry name" value="D-amino Acid Aminotransferase, subunit A, domain 2"/>
    <property type="match status" value="1"/>
</dbReference>
<dbReference type="PANTHER" id="PTHR42825">
    <property type="entry name" value="AMINO ACID AMINOTRANSFERASE"/>
    <property type="match status" value="1"/>
</dbReference>
<dbReference type="Gene3D" id="3.30.470.10">
    <property type="match status" value="1"/>
</dbReference>
<dbReference type="EC" id="2.6.1.42" evidence="9"/>
<dbReference type="Proteomes" id="UP000029692">
    <property type="component" value="Unassembled WGS sequence"/>
</dbReference>
<dbReference type="GO" id="GO:0052655">
    <property type="term" value="F:L-valine-2-oxoglutarate transaminase activity"/>
    <property type="evidence" value="ECO:0007669"/>
    <property type="project" value="RHEA"/>
</dbReference>
<keyword evidence="9" id="KW-0028">Amino-acid biosynthesis</keyword>
<comment type="cofactor">
    <cofactor evidence="1 8">
        <name>pyridoxal 5'-phosphate</name>
        <dbReference type="ChEBI" id="CHEBI:597326"/>
    </cofactor>
</comment>
<evidence type="ECO:0000256" key="6">
    <source>
        <dbReference type="PIRSR" id="PIRSR006468-1"/>
    </source>
</evidence>
<dbReference type="STRING" id="1480694.DC28_10195"/>
<dbReference type="EMBL" id="JNUP01000065">
    <property type="protein sequence ID" value="KGE71632.1"/>
    <property type="molecule type" value="Genomic_DNA"/>
</dbReference>
<dbReference type="PROSITE" id="PS00770">
    <property type="entry name" value="AA_TRANSFER_CLASS_4"/>
    <property type="match status" value="1"/>
</dbReference>
<dbReference type="PIRSF" id="PIRSF006468">
    <property type="entry name" value="BCAT1"/>
    <property type="match status" value="1"/>
</dbReference>
<protein>
    <recommendedName>
        <fullName evidence="9">Branched-chain-amino-acid aminotransferase</fullName>
        <ecNumber evidence="9">2.6.1.42</ecNumber>
    </recommendedName>
</protein>
<sequence>MAAGFTLSVYPWVYKAKYDGQGWVEEFQEKPHRTPEEEARMGDSDRASLLSLRNSFPDLPLINYTSQYGMGCFEGLKAYPQPGGGLKVFRPDMNASRFEASMKGLKMPGYPGDLFEKAVIQIVARNAALGFRPEYWKEWEANHFVTADSVYLRPFSLSEGGIGLNLSSFPWVVIAATPVGSYFDPDANSKAITTDMVRATPNGTGWIKCNANYVIPTLAKKQAIAQGYMEAVFLDSREGRFIEEGSSCNIFFRLKDGTLVTPAVEDRILNGINRRSVIQLALDKGVAVEERPISIDEAMEDGQECFVTGTAAGVSYIESLTHQGRTSVFNQGKMGDLTLDLLKTLKGIQYGAVEDVHSWMVDVPLERE</sequence>
<dbReference type="InterPro" id="IPR005786">
    <property type="entry name" value="B_amino_transII"/>
</dbReference>
<dbReference type="GO" id="GO:0009082">
    <property type="term" value="P:branched-chain amino acid biosynthetic process"/>
    <property type="evidence" value="ECO:0007669"/>
    <property type="project" value="UniProtKB-KW"/>
</dbReference>
<evidence type="ECO:0000256" key="7">
    <source>
        <dbReference type="RuleBase" id="RU004106"/>
    </source>
</evidence>
<comment type="catalytic activity">
    <reaction evidence="9">
        <text>L-isoleucine + 2-oxoglutarate = (S)-3-methyl-2-oxopentanoate + L-glutamate</text>
        <dbReference type="Rhea" id="RHEA:24801"/>
        <dbReference type="ChEBI" id="CHEBI:16810"/>
        <dbReference type="ChEBI" id="CHEBI:29985"/>
        <dbReference type="ChEBI" id="CHEBI:35146"/>
        <dbReference type="ChEBI" id="CHEBI:58045"/>
        <dbReference type="EC" id="2.6.1.42"/>
    </reaction>
</comment>
<dbReference type="Pfam" id="PF01063">
    <property type="entry name" value="Aminotran_4"/>
    <property type="match status" value="1"/>
</dbReference>
<dbReference type="OrthoDB" id="9805628at2"/>
<comment type="similarity">
    <text evidence="2 7">Belongs to the class-IV pyridoxal-phosphate-dependent aminotransferase family.</text>
</comment>
<evidence type="ECO:0000256" key="2">
    <source>
        <dbReference type="ARBA" id="ARBA00009320"/>
    </source>
</evidence>
<name>A0A098QYR3_9SPIO</name>
<comment type="catalytic activity">
    <reaction evidence="9">
        <text>L-leucine + 2-oxoglutarate = 4-methyl-2-oxopentanoate + L-glutamate</text>
        <dbReference type="Rhea" id="RHEA:18321"/>
        <dbReference type="ChEBI" id="CHEBI:16810"/>
        <dbReference type="ChEBI" id="CHEBI:17865"/>
        <dbReference type="ChEBI" id="CHEBI:29985"/>
        <dbReference type="ChEBI" id="CHEBI:57427"/>
        <dbReference type="EC" id="2.6.1.42"/>
    </reaction>
</comment>
<evidence type="ECO:0000256" key="8">
    <source>
        <dbReference type="RuleBase" id="RU004516"/>
    </source>
</evidence>
<evidence type="ECO:0000256" key="3">
    <source>
        <dbReference type="ARBA" id="ARBA00022576"/>
    </source>
</evidence>
<evidence type="ECO:0000256" key="1">
    <source>
        <dbReference type="ARBA" id="ARBA00001933"/>
    </source>
</evidence>
<accession>A0A098QYR3</accession>
<keyword evidence="9" id="KW-0100">Branched-chain amino acid biosynthesis</keyword>
<dbReference type="GO" id="GO:0008652">
    <property type="term" value="P:amino acid biosynthetic process"/>
    <property type="evidence" value="ECO:0007669"/>
    <property type="project" value="UniProtKB-KW"/>
</dbReference>
<dbReference type="AlphaFoldDB" id="A0A098QYR3"/>
<organism evidence="10 11">
    <name type="scientific">Spirochaeta lutea</name>
    <dbReference type="NCBI Taxonomy" id="1480694"/>
    <lineage>
        <taxon>Bacteria</taxon>
        <taxon>Pseudomonadati</taxon>
        <taxon>Spirochaetota</taxon>
        <taxon>Spirochaetia</taxon>
        <taxon>Spirochaetales</taxon>
        <taxon>Spirochaetaceae</taxon>
        <taxon>Spirochaeta</taxon>
    </lineage>
</organism>
<keyword evidence="11" id="KW-1185">Reference proteome</keyword>
<dbReference type="InterPro" id="IPR036038">
    <property type="entry name" value="Aminotransferase-like"/>
</dbReference>
<dbReference type="InterPro" id="IPR018300">
    <property type="entry name" value="Aminotrans_IV_CS"/>
</dbReference>
<evidence type="ECO:0000256" key="4">
    <source>
        <dbReference type="ARBA" id="ARBA00022679"/>
    </source>
</evidence>
<dbReference type="RefSeq" id="WP_037548070.1">
    <property type="nucleotide sequence ID" value="NZ_JNUP01000065.1"/>
</dbReference>
<dbReference type="GO" id="GO:0052654">
    <property type="term" value="F:L-leucine-2-oxoglutarate transaminase activity"/>
    <property type="evidence" value="ECO:0007669"/>
    <property type="project" value="RHEA"/>
</dbReference>
<keyword evidence="5 8" id="KW-0663">Pyridoxal phosphate</keyword>
<evidence type="ECO:0000256" key="5">
    <source>
        <dbReference type="ARBA" id="ARBA00022898"/>
    </source>
</evidence>
<keyword evidence="4 9" id="KW-0808">Transferase</keyword>
<evidence type="ECO:0000313" key="11">
    <source>
        <dbReference type="Proteomes" id="UP000029692"/>
    </source>
</evidence>
<evidence type="ECO:0000313" key="10">
    <source>
        <dbReference type="EMBL" id="KGE71632.1"/>
    </source>
</evidence>
<keyword evidence="3 9" id="KW-0032">Aminotransferase</keyword>
<gene>
    <name evidence="10" type="ORF">DC28_10195</name>
</gene>
<dbReference type="InterPro" id="IPR001544">
    <property type="entry name" value="Aminotrans_IV"/>
</dbReference>
<feature type="modified residue" description="N6-(pyridoxal phosphate)lysine" evidence="6">
    <location>
        <position position="208"/>
    </location>
</feature>
<comment type="caution">
    <text evidence="10">The sequence shown here is derived from an EMBL/GenBank/DDBJ whole genome shotgun (WGS) entry which is preliminary data.</text>
</comment>